<sequence>MLASIASKCKEKLYSSTISYHYYFFSNFFQCGFASPLFVKGIRGCTRNHHCISYVKYIPIRVSRCQIGVLSYSDGSRHSYSTQISPKEIADQILTQILASIEEDPSISREELCIHYIQKLCASENLLAALSLVQTLRGRNIFLTSHAYDYILEAASEKNDIDLLSETYENLLISCGFINPSSYLIIARAFSNHNDPAILLNFITKVLEMKLPRNDIFLNRVIFALDKCGQVDKALSLFYHMKSLKYKPDLVTYNTVIAILGRLGRVEEMMQEFDYLKTVDLVPDLITYNTILNCLRKMGRLDLCVVYFKEMSERGIQPDTYTFKALIESLGRTGNIEDALKFFNELKRRGIVPSVHIYRALIFSLKKMGKMELALKFSDEMNEYLKNKNFVGPRDFQYENR</sequence>
<dbReference type="PROSITE" id="PS51375">
    <property type="entry name" value="PPR"/>
    <property type="match status" value="4"/>
</dbReference>
<dbReference type="AlphaFoldDB" id="A0ABD3UI40"/>
<protein>
    <recommendedName>
        <fullName evidence="6">Pentatricopeptide repeat-containing protein</fullName>
    </recommendedName>
</protein>
<evidence type="ECO:0000313" key="5">
    <source>
        <dbReference type="Proteomes" id="UP001634393"/>
    </source>
</evidence>
<dbReference type="EMBL" id="JBJXBP010000001">
    <property type="protein sequence ID" value="KAL3848636.1"/>
    <property type="molecule type" value="Genomic_DNA"/>
</dbReference>
<comment type="similarity">
    <text evidence="1">Belongs to the PPR family. P subfamily.</text>
</comment>
<name>A0ABD3UI40_9LAMI</name>
<comment type="caution">
    <text evidence="4">The sequence shown here is derived from an EMBL/GenBank/DDBJ whole genome shotgun (WGS) entry which is preliminary data.</text>
</comment>
<keyword evidence="5" id="KW-1185">Reference proteome</keyword>
<feature type="repeat" description="PPR" evidence="3">
    <location>
        <begin position="319"/>
        <end position="353"/>
    </location>
</feature>
<gene>
    <name evidence="4" type="ORF">ACJIZ3_010518</name>
</gene>
<evidence type="ECO:0000256" key="1">
    <source>
        <dbReference type="ARBA" id="ARBA00007626"/>
    </source>
</evidence>
<dbReference type="InterPro" id="IPR002885">
    <property type="entry name" value="PPR_rpt"/>
</dbReference>
<organism evidence="4 5">
    <name type="scientific">Penstemon smallii</name>
    <dbReference type="NCBI Taxonomy" id="265156"/>
    <lineage>
        <taxon>Eukaryota</taxon>
        <taxon>Viridiplantae</taxon>
        <taxon>Streptophyta</taxon>
        <taxon>Embryophyta</taxon>
        <taxon>Tracheophyta</taxon>
        <taxon>Spermatophyta</taxon>
        <taxon>Magnoliopsida</taxon>
        <taxon>eudicotyledons</taxon>
        <taxon>Gunneridae</taxon>
        <taxon>Pentapetalae</taxon>
        <taxon>asterids</taxon>
        <taxon>lamiids</taxon>
        <taxon>Lamiales</taxon>
        <taxon>Plantaginaceae</taxon>
        <taxon>Cheloneae</taxon>
        <taxon>Penstemon</taxon>
    </lineage>
</organism>
<dbReference type="PANTHER" id="PTHR47941">
    <property type="entry name" value="PENTATRICOPEPTIDE REPEAT-CONTAINING PROTEIN 3, MITOCHONDRIAL"/>
    <property type="match status" value="1"/>
</dbReference>
<reference evidence="4 5" key="1">
    <citation type="submission" date="2024-12" db="EMBL/GenBank/DDBJ databases">
        <title>The unique morphological basis and parallel evolutionary history of personate flowers in Penstemon.</title>
        <authorList>
            <person name="Depatie T.H."/>
            <person name="Wessinger C.A."/>
        </authorList>
    </citation>
    <scope>NUCLEOTIDE SEQUENCE [LARGE SCALE GENOMIC DNA]</scope>
    <source>
        <strain evidence="4">WTNN_2</strain>
        <tissue evidence="4">Leaf</tissue>
    </source>
</reference>
<feature type="repeat" description="PPR" evidence="3">
    <location>
        <begin position="249"/>
        <end position="283"/>
    </location>
</feature>
<evidence type="ECO:0008006" key="6">
    <source>
        <dbReference type="Google" id="ProtNLM"/>
    </source>
</evidence>
<accession>A0ABD3UI40</accession>
<proteinExistence type="inferred from homology"/>
<feature type="repeat" description="PPR" evidence="3">
    <location>
        <begin position="284"/>
        <end position="318"/>
    </location>
</feature>
<evidence type="ECO:0000256" key="3">
    <source>
        <dbReference type="PROSITE-ProRule" id="PRU00708"/>
    </source>
</evidence>
<keyword evidence="2" id="KW-0677">Repeat</keyword>
<dbReference type="Gene3D" id="1.25.40.10">
    <property type="entry name" value="Tetratricopeptide repeat domain"/>
    <property type="match status" value="2"/>
</dbReference>
<dbReference type="Pfam" id="PF13041">
    <property type="entry name" value="PPR_2"/>
    <property type="match status" value="2"/>
</dbReference>
<evidence type="ECO:0000313" key="4">
    <source>
        <dbReference type="EMBL" id="KAL3848636.1"/>
    </source>
</evidence>
<dbReference type="Proteomes" id="UP001634393">
    <property type="component" value="Unassembled WGS sequence"/>
</dbReference>
<dbReference type="NCBIfam" id="TIGR00756">
    <property type="entry name" value="PPR"/>
    <property type="match status" value="3"/>
</dbReference>
<feature type="repeat" description="PPR" evidence="3">
    <location>
        <begin position="214"/>
        <end position="248"/>
    </location>
</feature>
<dbReference type="InterPro" id="IPR011990">
    <property type="entry name" value="TPR-like_helical_dom_sf"/>
</dbReference>
<evidence type="ECO:0000256" key="2">
    <source>
        <dbReference type="ARBA" id="ARBA00022737"/>
    </source>
</evidence>